<protein>
    <submittedName>
        <fullName evidence="2">Fec operon regulator FecR</fullName>
    </submittedName>
</protein>
<evidence type="ECO:0000259" key="1">
    <source>
        <dbReference type="Pfam" id="PF16220"/>
    </source>
</evidence>
<feature type="domain" description="FecR N-terminal" evidence="1">
    <location>
        <begin position="10"/>
        <end position="50"/>
    </location>
</feature>
<dbReference type="InterPro" id="IPR012373">
    <property type="entry name" value="Ferrdict_sens_TM"/>
</dbReference>
<gene>
    <name evidence="2" type="ORF">MGA5115_00524</name>
    <name evidence="3" type="ORF">MGA5116_02085</name>
</gene>
<accession>A0A1C3JMK0</accession>
<reference evidence="3 4" key="2">
    <citation type="submission" date="2016-06" db="EMBL/GenBank/DDBJ databases">
        <authorList>
            <person name="Rodrigo-Torres L."/>
            <person name="Arahal D.R."/>
        </authorList>
    </citation>
    <scope>NUCLEOTIDE SEQUENCE [LARGE SCALE GENOMIC DNA]</scope>
    <source>
        <strain evidence="3 4">CECT 5116</strain>
    </source>
</reference>
<name>A0A1C3JMK0_9GAMM</name>
<organism evidence="2 5">
    <name type="scientific">Marinomonas gallaica</name>
    <dbReference type="NCBI Taxonomy" id="1806667"/>
    <lineage>
        <taxon>Bacteria</taxon>
        <taxon>Pseudomonadati</taxon>
        <taxon>Pseudomonadota</taxon>
        <taxon>Gammaproteobacteria</taxon>
        <taxon>Oceanospirillales</taxon>
        <taxon>Oceanospirillaceae</taxon>
        <taxon>Marinomonas</taxon>
    </lineage>
</organism>
<evidence type="ECO:0000313" key="2">
    <source>
        <dbReference type="EMBL" id="SBT16443.1"/>
    </source>
</evidence>
<evidence type="ECO:0000313" key="5">
    <source>
        <dbReference type="Proteomes" id="UP000092871"/>
    </source>
</evidence>
<evidence type="ECO:0000313" key="4">
    <source>
        <dbReference type="Proteomes" id="UP000092840"/>
    </source>
</evidence>
<dbReference type="EMBL" id="FLRB01000012">
    <property type="protein sequence ID" value="SBT21491.1"/>
    <property type="molecule type" value="Genomic_DNA"/>
</dbReference>
<dbReference type="Proteomes" id="UP000092871">
    <property type="component" value="Unassembled WGS sequence"/>
</dbReference>
<evidence type="ECO:0000313" key="3">
    <source>
        <dbReference type="EMBL" id="SBT21491.1"/>
    </source>
</evidence>
<dbReference type="OrthoDB" id="7032198at2"/>
<dbReference type="Proteomes" id="UP000092840">
    <property type="component" value="Unassembled WGS sequence"/>
</dbReference>
<proteinExistence type="predicted"/>
<dbReference type="PANTHER" id="PTHR30273">
    <property type="entry name" value="PERIPLASMIC SIGNAL SENSOR AND SIGMA FACTOR ACTIVATOR FECR-RELATED"/>
    <property type="match status" value="1"/>
</dbReference>
<reference evidence="2 5" key="1">
    <citation type="submission" date="2016-06" db="EMBL/GenBank/DDBJ databases">
        <authorList>
            <person name="Kjaerup R.B."/>
            <person name="Dalgaard T.S."/>
            <person name="Juul-Madsen H.R."/>
        </authorList>
    </citation>
    <scope>NUCLEOTIDE SEQUENCE [LARGE SCALE GENOMIC DNA]</scope>
    <source>
        <strain evidence="2 5">CECT 5115</strain>
    </source>
</reference>
<dbReference type="PIRSF" id="PIRSF018266">
    <property type="entry name" value="FecR"/>
    <property type="match status" value="1"/>
</dbReference>
<dbReference type="Pfam" id="PF16220">
    <property type="entry name" value="DUF4880"/>
    <property type="match status" value="1"/>
</dbReference>
<dbReference type="EMBL" id="FLRA01000002">
    <property type="protein sequence ID" value="SBT16443.1"/>
    <property type="molecule type" value="Genomic_DNA"/>
</dbReference>
<sequence>MNTSPHDAIEQAAEWAVELDSTPSQDTKVAFQTWLSSDPEHQIAWQKINRFRQSYIDLKPHAAAVNVVQDTRQRQLSRRVFLERFMALGGLSIGAGLLANRSSVGDWLAQLPADQSTNVGEQRNILTAAGALHLNTYSAINMTEAGNQVIVELIQGELAFTTEQTSTNKQTIVCEQLKLYSHNANYALRRHQSGEYTVSVQKGHVTARLVGQERTIYAQQSLNITNHQFKDLVAAQPYAFSWIKGRLEASDISLDTWVAEISRYTHGYIHLDSSLNTLAVMGSFPLHSLAESYDLLQNALPVTVQSPLPYVTFIRPS</sequence>
<dbReference type="PANTHER" id="PTHR30273:SF2">
    <property type="entry name" value="PROTEIN FECR"/>
    <property type="match status" value="1"/>
</dbReference>
<dbReference type="AlphaFoldDB" id="A0A1C3JMK0"/>
<dbReference type="InterPro" id="IPR032623">
    <property type="entry name" value="FecR_N"/>
</dbReference>
<keyword evidence="4" id="KW-1185">Reference proteome</keyword>
<dbReference type="RefSeq" id="WP_067031365.1">
    <property type="nucleotide sequence ID" value="NZ_FLRA01000002.1"/>
</dbReference>
<dbReference type="GO" id="GO:0016989">
    <property type="term" value="F:sigma factor antagonist activity"/>
    <property type="evidence" value="ECO:0007669"/>
    <property type="project" value="TreeGrafter"/>
</dbReference>